<sequence length="129" mass="14389">MYQSHAVRDGVYLSKHSTLYAPRVIVDVGGNGSRGRVQLTHVPFSLCASTHGDECTIEVKTGKAVLELGLDSSSPLEITPAMNFVRFAGDTKSFEVSYLDEQRKRVRIRFDAAQVELRPVELRPARLDR</sequence>
<dbReference type="Proteomes" id="UP000622638">
    <property type="component" value="Unassembled WGS sequence"/>
</dbReference>
<evidence type="ECO:0000313" key="2">
    <source>
        <dbReference type="Proteomes" id="UP000622638"/>
    </source>
</evidence>
<evidence type="ECO:0000313" key="1">
    <source>
        <dbReference type="EMBL" id="GGC25448.1"/>
    </source>
</evidence>
<name>A0ABQ1LL84_9BURK</name>
<dbReference type="EMBL" id="BMKG01000053">
    <property type="protein sequence ID" value="GGC25448.1"/>
    <property type="molecule type" value="Genomic_DNA"/>
</dbReference>
<proteinExistence type="predicted"/>
<keyword evidence="2" id="KW-1185">Reference proteome</keyword>
<comment type="caution">
    <text evidence="1">The sequence shown here is derived from an EMBL/GenBank/DDBJ whole genome shotgun (WGS) entry which is preliminary data.</text>
</comment>
<organism evidence="1 2">
    <name type="scientific">Pseudoduganella buxea</name>
    <dbReference type="NCBI Taxonomy" id="1949069"/>
    <lineage>
        <taxon>Bacteria</taxon>
        <taxon>Pseudomonadati</taxon>
        <taxon>Pseudomonadota</taxon>
        <taxon>Betaproteobacteria</taxon>
        <taxon>Burkholderiales</taxon>
        <taxon>Oxalobacteraceae</taxon>
        <taxon>Telluria group</taxon>
        <taxon>Pseudoduganella</taxon>
    </lineage>
</organism>
<reference evidence="2" key="1">
    <citation type="journal article" date="2019" name="Int. J. Syst. Evol. Microbiol.">
        <title>The Global Catalogue of Microorganisms (GCM) 10K type strain sequencing project: providing services to taxonomists for standard genome sequencing and annotation.</title>
        <authorList>
            <consortium name="The Broad Institute Genomics Platform"/>
            <consortium name="The Broad Institute Genome Sequencing Center for Infectious Disease"/>
            <person name="Wu L."/>
            <person name="Ma J."/>
        </authorList>
    </citation>
    <scope>NUCLEOTIDE SEQUENCE [LARGE SCALE GENOMIC DNA]</scope>
    <source>
        <strain evidence="2">CGMCC 1.15931</strain>
    </source>
</reference>
<accession>A0ABQ1LL84</accession>
<gene>
    <name evidence="1" type="ORF">GCM10011572_53560</name>
</gene>
<protein>
    <submittedName>
        <fullName evidence="1">Uncharacterized protein</fullName>
    </submittedName>
</protein>